<evidence type="ECO:0000256" key="3">
    <source>
        <dbReference type="SAM" id="MobiDB-lite"/>
    </source>
</evidence>
<protein>
    <recommendedName>
        <fullName evidence="2">Ribosome-binding factor A</fullName>
    </recommendedName>
</protein>
<comment type="subunit">
    <text evidence="2">Monomer. Binds 30S ribosomal subunits, but not 50S ribosomal subunits or 70S ribosomes.</text>
</comment>
<evidence type="ECO:0000313" key="4">
    <source>
        <dbReference type="EMBL" id="AYD89562.1"/>
    </source>
</evidence>
<dbReference type="NCBIfam" id="TIGR00082">
    <property type="entry name" value="rbfA"/>
    <property type="match status" value="1"/>
</dbReference>
<name>A0ABM6Z2S0_9ACTO</name>
<dbReference type="PANTHER" id="PTHR33515:SF1">
    <property type="entry name" value="RIBOSOME-BINDING FACTOR A, CHLOROPLASTIC-RELATED"/>
    <property type="match status" value="1"/>
</dbReference>
<keyword evidence="5" id="KW-1185">Reference proteome</keyword>
<feature type="region of interest" description="Disordered" evidence="3">
    <location>
        <begin position="107"/>
        <end position="164"/>
    </location>
</feature>
<comment type="similarity">
    <text evidence="2">Belongs to the RbfA family.</text>
</comment>
<keyword evidence="1 2" id="KW-0690">Ribosome biogenesis</keyword>
<reference evidence="4 5" key="1">
    <citation type="submission" date="2018-09" db="EMBL/GenBank/DDBJ databases">
        <authorList>
            <person name="Li J."/>
        </authorList>
    </citation>
    <scope>NUCLEOTIDE SEQUENCE [LARGE SCALE GENOMIC DNA]</scope>
    <source>
        <strain evidence="4 5">2129</strain>
    </source>
</reference>
<dbReference type="PANTHER" id="PTHR33515">
    <property type="entry name" value="RIBOSOME-BINDING FACTOR A, CHLOROPLASTIC-RELATED"/>
    <property type="match status" value="1"/>
</dbReference>
<organism evidence="4 5">
    <name type="scientific">Actinomyces lilanjuaniae</name>
    <dbReference type="NCBI Taxonomy" id="2321394"/>
    <lineage>
        <taxon>Bacteria</taxon>
        <taxon>Bacillati</taxon>
        <taxon>Actinomycetota</taxon>
        <taxon>Actinomycetes</taxon>
        <taxon>Actinomycetales</taxon>
        <taxon>Actinomycetaceae</taxon>
        <taxon>Actinomyces</taxon>
    </lineage>
</organism>
<dbReference type="Proteomes" id="UP000273001">
    <property type="component" value="Chromosome"/>
</dbReference>
<dbReference type="PROSITE" id="PS01319">
    <property type="entry name" value="RBFA"/>
    <property type="match status" value="1"/>
</dbReference>
<dbReference type="HAMAP" id="MF_00003">
    <property type="entry name" value="RbfA"/>
    <property type="match status" value="1"/>
</dbReference>
<sequence>MADPARARKVADRIHETVARLLHRLKDPRLGFVTITDVRVTGDLQQATVFYTVYGSQEEQDSSAAALESARGLIRSEVGRALGIRLTPALFFQRDALPDTARTMEEALAQARERDRQISQAARGASYAGEADPYRHDDPDSPDEPGGPDDLSGGDGSGGLDGLR</sequence>
<proteinExistence type="inferred from homology"/>
<comment type="function">
    <text evidence="2">One of several proteins that assist in the late maturation steps of the functional core of the 30S ribosomal subunit. Associates with free 30S ribosomal subunits (but not with 30S subunits that are part of 70S ribosomes or polysomes). Required for efficient processing of 16S rRNA. May interact with the 5'-terminal helix region of 16S rRNA.</text>
</comment>
<dbReference type="RefSeq" id="WP_119835694.1">
    <property type="nucleotide sequence ID" value="NZ_CP032514.1"/>
</dbReference>
<comment type="subcellular location">
    <subcellularLocation>
        <location evidence="2">Cytoplasm</location>
    </subcellularLocation>
</comment>
<keyword evidence="2" id="KW-0963">Cytoplasm</keyword>
<evidence type="ECO:0000256" key="1">
    <source>
        <dbReference type="ARBA" id="ARBA00022517"/>
    </source>
</evidence>
<dbReference type="EMBL" id="CP032514">
    <property type="protein sequence ID" value="AYD89562.1"/>
    <property type="molecule type" value="Genomic_DNA"/>
</dbReference>
<gene>
    <name evidence="2 4" type="primary">rbfA</name>
    <name evidence="4" type="ORF">D5R93_04920</name>
</gene>
<dbReference type="InterPro" id="IPR023799">
    <property type="entry name" value="RbfA_dom_sf"/>
</dbReference>
<feature type="compositionally biased region" description="Gly residues" evidence="3">
    <location>
        <begin position="153"/>
        <end position="164"/>
    </location>
</feature>
<dbReference type="InterPro" id="IPR020053">
    <property type="entry name" value="Ribosome-bd_factorA_CS"/>
</dbReference>
<dbReference type="Gene3D" id="3.30.300.20">
    <property type="match status" value="1"/>
</dbReference>
<evidence type="ECO:0000256" key="2">
    <source>
        <dbReference type="HAMAP-Rule" id="MF_00003"/>
    </source>
</evidence>
<evidence type="ECO:0000313" key="5">
    <source>
        <dbReference type="Proteomes" id="UP000273001"/>
    </source>
</evidence>
<dbReference type="InterPro" id="IPR015946">
    <property type="entry name" value="KH_dom-like_a/b"/>
</dbReference>
<accession>A0ABM6Z2S0</accession>
<dbReference type="SUPFAM" id="SSF89919">
    <property type="entry name" value="Ribosome-binding factor A, RbfA"/>
    <property type="match status" value="1"/>
</dbReference>
<dbReference type="Pfam" id="PF02033">
    <property type="entry name" value="RBFA"/>
    <property type="match status" value="1"/>
</dbReference>
<dbReference type="InterPro" id="IPR000238">
    <property type="entry name" value="RbfA"/>
</dbReference>